<accession>A0A9D4AX60</accession>
<evidence type="ECO:0000313" key="2">
    <source>
        <dbReference type="EMBL" id="KAH1173893.1"/>
    </source>
</evidence>
<organism evidence="2 3">
    <name type="scientific">Mauremys mutica</name>
    <name type="common">yellowpond turtle</name>
    <dbReference type="NCBI Taxonomy" id="74926"/>
    <lineage>
        <taxon>Eukaryota</taxon>
        <taxon>Metazoa</taxon>
        <taxon>Chordata</taxon>
        <taxon>Craniata</taxon>
        <taxon>Vertebrata</taxon>
        <taxon>Euteleostomi</taxon>
        <taxon>Archelosauria</taxon>
        <taxon>Testudinata</taxon>
        <taxon>Testudines</taxon>
        <taxon>Cryptodira</taxon>
        <taxon>Durocryptodira</taxon>
        <taxon>Testudinoidea</taxon>
        <taxon>Geoemydidae</taxon>
        <taxon>Geoemydinae</taxon>
        <taxon>Mauremys</taxon>
    </lineage>
</organism>
<gene>
    <name evidence="2" type="ORF">KIL84_017732</name>
</gene>
<comment type="caution">
    <text evidence="2">The sequence shown here is derived from an EMBL/GenBank/DDBJ whole genome shotgun (WGS) entry which is preliminary data.</text>
</comment>
<dbReference type="EMBL" id="JAHDVG010000482">
    <property type="protein sequence ID" value="KAH1173893.1"/>
    <property type="molecule type" value="Genomic_DNA"/>
</dbReference>
<keyword evidence="3" id="KW-1185">Reference proteome</keyword>
<feature type="compositionally biased region" description="Polar residues" evidence="1">
    <location>
        <begin position="46"/>
        <end position="64"/>
    </location>
</feature>
<name>A0A9D4AX60_9SAUR</name>
<proteinExistence type="predicted"/>
<dbReference type="AlphaFoldDB" id="A0A9D4AX60"/>
<reference evidence="2" key="1">
    <citation type="submission" date="2021-09" db="EMBL/GenBank/DDBJ databases">
        <title>The genome of Mauremys mutica provides insights into the evolution of semi-aquatic lifestyle.</title>
        <authorList>
            <person name="Gong S."/>
            <person name="Gao Y."/>
        </authorList>
    </citation>
    <scope>NUCLEOTIDE SEQUENCE</scope>
    <source>
        <strain evidence="2">MM-2020</strain>
        <tissue evidence="2">Muscle</tissue>
    </source>
</reference>
<sequence>MVPDFKRVSILFMTFYSTWKIHRGSALLPPRRRRSLRRGPQPSYMAKTSSPQSHFTQADSSSDSVPISITENTLLGSIYHSLWNCYQSARADELLITLLKHYGLG</sequence>
<dbReference type="Proteomes" id="UP000827986">
    <property type="component" value="Unassembled WGS sequence"/>
</dbReference>
<evidence type="ECO:0000256" key="1">
    <source>
        <dbReference type="SAM" id="MobiDB-lite"/>
    </source>
</evidence>
<evidence type="ECO:0000313" key="3">
    <source>
        <dbReference type="Proteomes" id="UP000827986"/>
    </source>
</evidence>
<feature type="region of interest" description="Disordered" evidence="1">
    <location>
        <begin position="30"/>
        <end position="64"/>
    </location>
</feature>
<protein>
    <submittedName>
        <fullName evidence="2">Uncharacterized protein</fullName>
    </submittedName>
</protein>